<dbReference type="Proteomes" id="UP001278500">
    <property type="component" value="Unassembled WGS sequence"/>
</dbReference>
<evidence type="ECO:0000256" key="1">
    <source>
        <dbReference type="SAM" id="MobiDB-lite"/>
    </source>
</evidence>
<reference evidence="2" key="2">
    <citation type="submission" date="2023-06" db="EMBL/GenBank/DDBJ databases">
        <authorList>
            <consortium name="Lawrence Berkeley National Laboratory"/>
            <person name="Haridas S."/>
            <person name="Hensen N."/>
            <person name="Bonometti L."/>
            <person name="Westerberg I."/>
            <person name="Brannstrom I.O."/>
            <person name="Guillou S."/>
            <person name="Cros-Aarteil S."/>
            <person name="Calhoun S."/>
            <person name="Kuo A."/>
            <person name="Mondo S."/>
            <person name="Pangilinan J."/>
            <person name="Riley R."/>
            <person name="Labutti K."/>
            <person name="Andreopoulos B."/>
            <person name="Lipzen A."/>
            <person name="Chen C."/>
            <person name="Yanf M."/>
            <person name="Daum C."/>
            <person name="Ng V."/>
            <person name="Clum A."/>
            <person name="Steindorff A."/>
            <person name="Ohm R."/>
            <person name="Martin F."/>
            <person name="Silar P."/>
            <person name="Natvig D."/>
            <person name="Lalanne C."/>
            <person name="Gautier V."/>
            <person name="Ament-Velasquez S.L."/>
            <person name="Kruys A."/>
            <person name="Hutchinson M.I."/>
            <person name="Powell A.J."/>
            <person name="Barry K."/>
            <person name="Miller A.N."/>
            <person name="Grigoriev I.V."/>
            <person name="Debuchy R."/>
            <person name="Gladieux P."/>
            <person name="Thoren M.H."/>
            <person name="Johannesson H."/>
        </authorList>
    </citation>
    <scope>NUCLEOTIDE SEQUENCE</scope>
    <source>
        <strain evidence="2">CBS 560.94</strain>
    </source>
</reference>
<keyword evidence="3" id="KW-1185">Reference proteome</keyword>
<dbReference type="EMBL" id="JAUEPP010000006">
    <property type="protein sequence ID" value="KAK3340596.1"/>
    <property type="molecule type" value="Genomic_DNA"/>
</dbReference>
<name>A0AAE0JB35_9PEZI</name>
<accession>A0AAE0JB35</accession>
<gene>
    <name evidence="2" type="ORF">B0H65DRAFT_264378</name>
</gene>
<proteinExistence type="predicted"/>
<feature type="compositionally biased region" description="Polar residues" evidence="1">
    <location>
        <begin position="95"/>
        <end position="111"/>
    </location>
</feature>
<dbReference type="AlphaFoldDB" id="A0AAE0JB35"/>
<feature type="region of interest" description="Disordered" evidence="1">
    <location>
        <begin position="95"/>
        <end position="171"/>
    </location>
</feature>
<dbReference type="RefSeq" id="XP_062679538.1">
    <property type="nucleotide sequence ID" value="XM_062822667.1"/>
</dbReference>
<reference evidence="2" key="1">
    <citation type="journal article" date="2023" name="Mol. Phylogenet. Evol.">
        <title>Genome-scale phylogeny and comparative genomics of the fungal order Sordariales.</title>
        <authorList>
            <person name="Hensen N."/>
            <person name="Bonometti L."/>
            <person name="Westerberg I."/>
            <person name="Brannstrom I.O."/>
            <person name="Guillou S."/>
            <person name="Cros-Aarteil S."/>
            <person name="Calhoun S."/>
            <person name="Haridas S."/>
            <person name="Kuo A."/>
            <person name="Mondo S."/>
            <person name="Pangilinan J."/>
            <person name="Riley R."/>
            <person name="LaButti K."/>
            <person name="Andreopoulos B."/>
            <person name="Lipzen A."/>
            <person name="Chen C."/>
            <person name="Yan M."/>
            <person name="Daum C."/>
            <person name="Ng V."/>
            <person name="Clum A."/>
            <person name="Steindorff A."/>
            <person name="Ohm R.A."/>
            <person name="Martin F."/>
            <person name="Silar P."/>
            <person name="Natvig D.O."/>
            <person name="Lalanne C."/>
            <person name="Gautier V."/>
            <person name="Ament-Velasquez S.L."/>
            <person name="Kruys A."/>
            <person name="Hutchinson M.I."/>
            <person name="Powell A.J."/>
            <person name="Barry K."/>
            <person name="Miller A.N."/>
            <person name="Grigoriev I.V."/>
            <person name="Debuchy R."/>
            <person name="Gladieux P."/>
            <person name="Hiltunen Thoren M."/>
            <person name="Johannesson H."/>
        </authorList>
    </citation>
    <scope>NUCLEOTIDE SEQUENCE</scope>
    <source>
        <strain evidence="2">CBS 560.94</strain>
    </source>
</reference>
<dbReference type="GeneID" id="87859821"/>
<evidence type="ECO:0000313" key="2">
    <source>
        <dbReference type="EMBL" id="KAK3340596.1"/>
    </source>
</evidence>
<feature type="compositionally biased region" description="Pro residues" evidence="1">
    <location>
        <begin position="117"/>
        <end position="129"/>
    </location>
</feature>
<organism evidence="2 3">
    <name type="scientific">Neurospora tetraspora</name>
    <dbReference type="NCBI Taxonomy" id="94610"/>
    <lineage>
        <taxon>Eukaryota</taxon>
        <taxon>Fungi</taxon>
        <taxon>Dikarya</taxon>
        <taxon>Ascomycota</taxon>
        <taxon>Pezizomycotina</taxon>
        <taxon>Sordariomycetes</taxon>
        <taxon>Sordariomycetidae</taxon>
        <taxon>Sordariales</taxon>
        <taxon>Sordariaceae</taxon>
        <taxon>Neurospora</taxon>
    </lineage>
</organism>
<evidence type="ECO:0000313" key="3">
    <source>
        <dbReference type="Proteomes" id="UP001278500"/>
    </source>
</evidence>
<comment type="caution">
    <text evidence="2">The sequence shown here is derived from an EMBL/GenBank/DDBJ whole genome shotgun (WGS) entry which is preliminary data.</text>
</comment>
<sequence>MFSSNILVTFGFTSVRLEIFSCLYIADEVLNTLSHQAPTTSLVHICLLFQPPTPNLFIHLAALIHCCQPHITMITCHPSSILHLVYSTHPSIQPWQPTQHSSAPPISSLTPRSLGGRPPPFPVLQPPFPSVSVLSPDPRSTGAPPVSTNQPDPDLALLISTSPGPGPMSARKKEFLRAPADAKTKTNTVWIQQEEKRLSQPCRFR</sequence>
<protein>
    <submittedName>
        <fullName evidence="2">Uncharacterized protein</fullName>
    </submittedName>
</protein>